<reference evidence="1" key="1">
    <citation type="submission" date="2021-05" db="EMBL/GenBank/DDBJ databases">
        <authorList>
            <person name="Scholz U."/>
            <person name="Mascher M."/>
            <person name="Fiebig A."/>
        </authorList>
    </citation>
    <scope>NUCLEOTIDE SEQUENCE [LARGE SCALE GENOMIC DNA]</scope>
</reference>
<dbReference type="EnsemblPlants" id="AVESA.00010b.r2.5AG0830240.2">
    <property type="protein sequence ID" value="AVESA.00010b.r2.5AG0830240.2.CDS"/>
    <property type="gene ID" value="AVESA.00010b.r2.5AG0830240"/>
</dbReference>
<sequence>MGFDNDCILNIQSLPGEYFCPVCRTLICPNEALQTQCTHLYCKPCLAYVAATTQACPYDGYLVTEADSKPLVDLNKSLAETIGKVAVHCLYNKSGCQWQGNLSECITHGTTCAYGNSPVVCNRCGTQIVHRQVQEHAQLCPGVQPQAQQADSSLTQSSAATTQAVTQDPSAVSSVAPTAVPSATAAGVVTAPAVATTSAGVTTTSTMAVASFAGAPTVASQGQAVAPQTQTAEQYQQQLQYQQYYQQHYPGYNPYTQQYQQYGQYQQYTQPQTQVAIQNAAQVPGQLASYAQPQYLQPSQPQHMVPNQPQNQSHHPQLQAPVQPQPQPNPQLHSAPQNPPMHPQGDVQPIAHTQVGSQQFAVPTNQAIASQVQPLVQPHPPQHQQAVAQHQHPQMQFLPQQQHLQSQIQYQQPQVQQSYPQPQVYHQPHPVAQPQNPSVHAVVGHQSYSQPQPTHQMPHSVPLQRPAHASHQQLVGPQHPAPHPPQGQIPLQGQQPAMLAPQGTQHTSQHQQHIGHHVQRPPVHPSIPSQALQQGFPLNTSVPSQTGQSYQQGMHSSQQHMHSQPFQPHGPPFMQQQHVPTSTSRSMSNAATLHQFQQSGKSENAPNATRNTELGDSTNGGGESSGIKLESLGDKNVNGEQNDFGSTRKNVEQTGIALGSADGSDKGKEKDEFGGQKSNSQSEASNISNDLEKGGSLQQASQKDLGALGSYVPPGMGRHRPTGPDTLLPQHMLHPSQTNQMRPPSHSFSENIRPTMQQQPSGFQSEMAPRTLAPNLPWPAHIRSDDGMIRPPMGGPLHGHHDTTMPPFAPENVGRPHPAGMTKSNGVGSRPLGNSRAFLEEGFNSSQEHFRSLAPPYPGRYNVDPKDIEENMKPFPGPSHLDGDGFQRGPRPFDGFDSLPGRPPFSNKPGSYPVGFPEDLSRKPHSIVGHPDFVSPGAEFGLHRIDGMPRNPGSFLQGMTAGPGGLRKDQLGPGNLPGNLQHDFGKPGFPHTHFHPGDTFHPRNLHGVEPLGHLHGIEPSGHRFHGHIHPDDPNLDDYSRHGFPQESGRFNSGGFFSNGDVGWCRICMFNCGSAEDLGLHVHTREHQQHAMDIVLKMKHDVAKRQKMNPGGPKSFNKKVAMKGNFRGNRR</sequence>
<name>A0ACD5XNZ6_AVESA</name>
<keyword evidence="2" id="KW-1185">Reference proteome</keyword>
<proteinExistence type="predicted"/>
<accession>A0ACD5XNZ6</accession>
<protein>
    <submittedName>
        <fullName evidence="1">Uncharacterized protein</fullName>
    </submittedName>
</protein>
<evidence type="ECO:0000313" key="1">
    <source>
        <dbReference type="EnsemblPlants" id="AVESA.00010b.r2.5AG0830240.2.CDS"/>
    </source>
</evidence>
<reference evidence="1" key="2">
    <citation type="submission" date="2025-09" db="UniProtKB">
        <authorList>
            <consortium name="EnsemblPlants"/>
        </authorList>
    </citation>
    <scope>IDENTIFICATION</scope>
</reference>
<organism evidence="1 2">
    <name type="scientific">Avena sativa</name>
    <name type="common">Oat</name>
    <dbReference type="NCBI Taxonomy" id="4498"/>
    <lineage>
        <taxon>Eukaryota</taxon>
        <taxon>Viridiplantae</taxon>
        <taxon>Streptophyta</taxon>
        <taxon>Embryophyta</taxon>
        <taxon>Tracheophyta</taxon>
        <taxon>Spermatophyta</taxon>
        <taxon>Magnoliopsida</taxon>
        <taxon>Liliopsida</taxon>
        <taxon>Poales</taxon>
        <taxon>Poaceae</taxon>
        <taxon>BOP clade</taxon>
        <taxon>Pooideae</taxon>
        <taxon>Poodae</taxon>
        <taxon>Poeae</taxon>
        <taxon>Poeae Chloroplast Group 1 (Aveneae type)</taxon>
        <taxon>Aveninae</taxon>
        <taxon>Avena</taxon>
    </lineage>
</organism>
<evidence type="ECO:0000313" key="2">
    <source>
        <dbReference type="Proteomes" id="UP001732700"/>
    </source>
</evidence>
<dbReference type="Proteomes" id="UP001732700">
    <property type="component" value="Chromosome 5A"/>
</dbReference>